<accession>A0ABT1YMK6</accession>
<organism evidence="2 3">
    <name type="scientific">Paenibacillus radicis</name>
    <name type="common">ex Xue et al. 2023</name>
    <dbReference type="NCBI Taxonomy" id="2972489"/>
    <lineage>
        <taxon>Bacteria</taxon>
        <taxon>Bacillati</taxon>
        <taxon>Bacillota</taxon>
        <taxon>Bacilli</taxon>
        <taxon>Bacillales</taxon>
        <taxon>Paenibacillaceae</taxon>
        <taxon>Paenibacillus</taxon>
    </lineage>
</organism>
<proteinExistence type="predicted"/>
<evidence type="ECO:0000256" key="1">
    <source>
        <dbReference type="SAM" id="Phobius"/>
    </source>
</evidence>
<sequence length="65" mass="7643">MTTITIVFIVIASLEWNFLRHHQRKKRTYWLAGCSLLAAYVYIMLVYSVKSFPSPNGWIEFVFGK</sequence>
<evidence type="ECO:0000313" key="2">
    <source>
        <dbReference type="EMBL" id="MCR8634397.1"/>
    </source>
</evidence>
<keyword evidence="1" id="KW-0812">Transmembrane</keyword>
<dbReference type="Proteomes" id="UP001300012">
    <property type="component" value="Unassembled WGS sequence"/>
</dbReference>
<dbReference type="EMBL" id="JANQBD010000019">
    <property type="protein sequence ID" value="MCR8634397.1"/>
    <property type="molecule type" value="Genomic_DNA"/>
</dbReference>
<gene>
    <name evidence="2" type="ORF">NV381_24700</name>
</gene>
<name>A0ABT1YMK6_9BACL</name>
<protein>
    <submittedName>
        <fullName evidence="2">Uncharacterized protein</fullName>
    </submittedName>
</protein>
<feature type="transmembrane region" description="Helical" evidence="1">
    <location>
        <begin position="29"/>
        <end position="49"/>
    </location>
</feature>
<keyword evidence="3" id="KW-1185">Reference proteome</keyword>
<dbReference type="RefSeq" id="WP_258215956.1">
    <property type="nucleotide sequence ID" value="NZ_JANQBD010000019.1"/>
</dbReference>
<keyword evidence="1" id="KW-0472">Membrane</keyword>
<reference evidence="2 3" key="1">
    <citation type="submission" date="2022-08" db="EMBL/GenBank/DDBJ databases">
        <title>Paenibacillus endoradicis sp. nov., Paenibacillus radicibacter sp. nov and Paenibacillus pararadicis sp. nov., three cold-adapted plant growth-promoting bacteria isolated from root of Larix gmelinii in Great Khingan.</title>
        <authorList>
            <person name="Xue H."/>
        </authorList>
    </citation>
    <scope>NUCLEOTIDE SEQUENCE [LARGE SCALE GENOMIC DNA]</scope>
    <source>
        <strain evidence="2 3">N5-1-1-5</strain>
    </source>
</reference>
<evidence type="ECO:0000313" key="3">
    <source>
        <dbReference type="Proteomes" id="UP001300012"/>
    </source>
</evidence>
<comment type="caution">
    <text evidence="2">The sequence shown here is derived from an EMBL/GenBank/DDBJ whole genome shotgun (WGS) entry which is preliminary data.</text>
</comment>
<keyword evidence="1" id="KW-1133">Transmembrane helix</keyword>